<dbReference type="Gene3D" id="3.40.50.300">
    <property type="entry name" value="P-loop containing nucleotide triphosphate hydrolases"/>
    <property type="match status" value="1"/>
</dbReference>
<dbReference type="SUPFAM" id="SSF52540">
    <property type="entry name" value="P-loop containing nucleoside triphosphate hydrolases"/>
    <property type="match status" value="1"/>
</dbReference>
<dbReference type="Pfam" id="PF00437">
    <property type="entry name" value="T2SSE"/>
    <property type="match status" value="1"/>
</dbReference>
<dbReference type="InterPro" id="IPR050921">
    <property type="entry name" value="T4SS_GSP_E_ATPase"/>
</dbReference>
<proteinExistence type="inferred from homology"/>
<dbReference type="SMART" id="SM00382">
    <property type="entry name" value="AAA"/>
    <property type="match status" value="1"/>
</dbReference>
<dbReference type="NCBIfam" id="TIGR01420">
    <property type="entry name" value="pilT_fam"/>
    <property type="match status" value="1"/>
</dbReference>
<organism evidence="3 4">
    <name type="scientific">Wenzhouxiangella limi</name>
    <dbReference type="NCBI Taxonomy" id="2707351"/>
    <lineage>
        <taxon>Bacteria</taxon>
        <taxon>Pseudomonadati</taxon>
        <taxon>Pseudomonadota</taxon>
        <taxon>Gammaproteobacteria</taxon>
        <taxon>Chromatiales</taxon>
        <taxon>Wenzhouxiangellaceae</taxon>
        <taxon>Wenzhouxiangella</taxon>
    </lineage>
</organism>
<evidence type="ECO:0000313" key="4">
    <source>
        <dbReference type="Proteomes" id="UP000484885"/>
    </source>
</evidence>
<dbReference type="InterPro" id="IPR027417">
    <property type="entry name" value="P-loop_NTPase"/>
</dbReference>
<comment type="caution">
    <text evidence="3">The sequence shown here is derived from an EMBL/GenBank/DDBJ whole genome shotgun (WGS) entry which is preliminary data.</text>
</comment>
<dbReference type="Proteomes" id="UP000484885">
    <property type="component" value="Unassembled WGS sequence"/>
</dbReference>
<dbReference type="CDD" id="cd01131">
    <property type="entry name" value="PilT"/>
    <property type="match status" value="1"/>
</dbReference>
<protein>
    <submittedName>
        <fullName evidence="3">PilT/PilU family type 4a pilus ATPase</fullName>
    </submittedName>
</protein>
<gene>
    <name evidence="3" type="ORF">G3I74_07355</name>
</gene>
<comment type="similarity">
    <text evidence="1">Belongs to the GSP E family.</text>
</comment>
<sequence>MNDIRDWLRQLHDAEGSDLFVTVGAPPCLKINGKIKPIGREALTHEEVSSIVHGIMRENQREEFRTTRECQFAISLEGAARFRVSAFYQRNSIGIVCRRIETRIPSFEELDLPDSLAELSMAKRGIIFLCGATGTGKSTTLAAMVGHRNCNSTGHIISVEDPIEYVHKHRKCLVTQREVGIDTASFEMALRNTLRQAPDVIMIGEVRTRESMQHAITFAETGHLCLTTLHANNANQAMDRILHFFPEDRHHQILLDLSFNLKAIIAQQLIPSIDGGRRHVAVEILINSPLVQEKIRKGKLEELKKIMKDSQHHGMITFDQSLFSMYQQGLITYEDALRHADSANDLRLTVKLSEGADTDSLSGKLNDLNLVDDGRSLR</sequence>
<dbReference type="EMBL" id="JAAGSC010000040">
    <property type="protein sequence ID" value="NDY95538.1"/>
    <property type="molecule type" value="Genomic_DNA"/>
</dbReference>
<reference evidence="3 4" key="1">
    <citation type="submission" date="2020-02" db="EMBL/GenBank/DDBJ databases">
        <authorList>
            <person name="Zhang X.-Y."/>
        </authorList>
    </citation>
    <scope>NUCLEOTIDE SEQUENCE [LARGE SCALE GENOMIC DNA]</scope>
    <source>
        <strain evidence="3 4">C33</strain>
    </source>
</reference>
<dbReference type="Gene3D" id="3.30.450.90">
    <property type="match status" value="1"/>
</dbReference>
<dbReference type="GO" id="GO:0005524">
    <property type="term" value="F:ATP binding"/>
    <property type="evidence" value="ECO:0007669"/>
    <property type="project" value="InterPro"/>
</dbReference>
<dbReference type="InterPro" id="IPR006321">
    <property type="entry name" value="PilT/PilU"/>
</dbReference>
<keyword evidence="4" id="KW-1185">Reference proteome</keyword>
<dbReference type="PANTHER" id="PTHR30486">
    <property type="entry name" value="TWITCHING MOTILITY PROTEIN PILT"/>
    <property type="match status" value="1"/>
</dbReference>
<dbReference type="PANTHER" id="PTHR30486:SF12">
    <property type="entry name" value="TYPE IV PILUS ATPASE PILU"/>
    <property type="match status" value="1"/>
</dbReference>
<dbReference type="GO" id="GO:0016887">
    <property type="term" value="F:ATP hydrolysis activity"/>
    <property type="evidence" value="ECO:0007669"/>
    <property type="project" value="InterPro"/>
</dbReference>
<evidence type="ECO:0000259" key="2">
    <source>
        <dbReference type="SMART" id="SM00382"/>
    </source>
</evidence>
<dbReference type="InterPro" id="IPR003593">
    <property type="entry name" value="AAA+_ATPase"/>
</dbReference>
<name>A0A845UXW0_9GAMM</name>
<dbReference type="RefSeq" id="WP_164210942.1">
    <property type="nucleotide sequence ID" value="NZ_JAAGSC010000040.1"/>
</dbReference>
<evidence type="ECO:0000313" key="3">
    <source>
        <dbReference type="EMBL" id="NDY95538.1"/>
    </source>
</evidence>
<dbReference type="FunFam" id="3.40.50.300:FF:001116">
    <property type="entry name" value="Type IV pili twitching motility protein PilT"/>
    <property type="match status" value="1"/>
</dbReference>
<accession>A0A845UXW0</accession>
<dbReference type="AlphaFoldDB" id="A0A845UXW0"/>
<dbReference type="InterPro" id="IPR001482">
    <property type="entry name" value="T2SS/T4SS_dom"/>
</dbReference>
<evidence type="ECO:0000256" key="1">
    <source>
        <dbReference type="ARBA" id="ARBA00006611"/>
    </source>
</evidence>
<feature type="domain" description="AAA+ ATPase" evidence="2">
    <location>
        <begin position="123"/>
        <end position="248"/>
    </location>
</feature>